<keyword evidence="2" id="KW-0547">Nucleotide-binding</keyword>
<dbReference type="InterPro" id="IPR020568">
    <property type="entry name" value="Ribosomal_Su5_D2-typ_SF"/>
</dbReference>
<accession>A0A6J6HKT1</accession>
<dbReference type="SMART" id="SM00382">
    <property type="entry name" value="AAA"/>
    <property type="match status" value="1"/>
</dbReference>
<dbReference type="InterPro" id="IPR014721">
    <property type="entry name" value="Ribsml_uS5_D2-typ_fold_subgr"/>
</dbReference>
<dbReference type="InterPro" id="IPR003593">
    <property type="entry name" value="AAA+_ATPase"/>
</dbReference>
<reference evidence="5" key="1">
    <citation type="submission" date="2020-05" db="EMBL/GenBank/DDBJ databases">
        <authorList>
            <person name="Chiriac C."/>
            <person name="Salcher M."/>
            <person name="Ghai R."/>
            <person name="Kavagutti S V."/>
        </authorList>
    </citation>
    <scope>NUCLEOTIDE SEQUENCE</scope>
</reference>
<keyword evidence="3" id="KW-0067">ATP-binding</keyword>
<dbReference type="InterPro" id="IPR004482">
    <property type="entry name" value="Mg_chelat-rel"/>
</dbReference>
<evidence type="ECO:0000259" key="4">
    <source>
        <dbReference type="SMART" id="SM00382"/>
    </source>
</evidence>
<dbReference type="PRINTS" id="PR01657">
    <property type="entry name" value="MCMFAMILY"/>
</dbReference>
<dbReference type="AlphaFoldDB" id="A0A6J6HKT1"/>
<dbReference type="Pfam" id="PF13541">
    <property type="entry name" value="ChlI"/>
    <property type="match status" value="1"/>
</dbReference>
<sequence>MTLAQAWGVVPSGLSGLMVKVEVDVAQGLPTVGVVGLAQASVSESRWRARSALVNSGFTWPNSRITIGLSPADLPKTGTSLDLPIALALLVASNQLPQLATECVYIGELGLDGAIKPVPGALAVGIAAHRHGVRRIVASVENAGELSEIHGVEVVAVQNLRHVVEVLRGEGVGAPVRSARVEVSIDDFGDFSDVRGHEQSRFALEVAAAGGHHIAMVGEPGVGKTMLAQRFITILPDLTHQQALDVTSLHTLAGRIASGQGLIHRPPLIAPHHSISTGAMLGTVRAGVLIPGALSLANHGVLFLDEAPEFARPALEGMRQPLEQGTLALMRVGHVVNAPARFQLVLAANPCPCGNATGAASLCACDSAAKRRYSHKLSGPLMDRIDIRLTLTKPTNAHLRMPSAESSAVIAERVSQARKKASHRWRDESWDLNAQAVGNILRTKYSPTGKAMALLTLAENAGLNPRGSDRVLRLAWSIADLEDADVVSAEHMALALTMRGESFD</sequence>
<dbReference type="Gene3D" id="3.30.230.10">
    <property type="match status" value="1"/>
</dbReference>
<dbReference type="NCBIfam" id="TIGR00368">
    <property type="entry name" value="YifB family Mg chelatase-like AAA ATPase"/>
    <property type="match status" value="1"/>
</dbReference>
<name>A0A6J6HKT1_9ZZZZ</name>
<dbReference type="Pfam" id="PF01078">
    <property type="entry name" value="Mg_chelatase"/>
    <property type="match status" value="1"/>
</dbReference>
<dbReference type="EMBL" id="CAFBMO010000016">
    <property type="protein sequence ID" value="CAB4903004.1"/>
    <property type="molecule type" value="Genomic_DNA"/>
</dbReference>
<dbReference type="PANTHER" id="PTHR32039:SF7">
    <property type="entry name" value="COMPETENCE PROTEIN COMM"/>
    <property type="match status" value="1"/>
</dbReference>
<dbReference type="InterPro" id="IPR000523">
    <property type="entry name" value="Mg_chelatse_chII-like_cat_dom"/>
</dbReference>
<dbReference type="InterPro" id="IPR025158">
    <property type="entry name" value="Mg_chelat-rel_C"/>
</dbReference>
<evidence type="ECO:0000313" key="5">
    <source>
        <dbReference type="EMBL" id="CAB4611634.1"/>
    </source>
</evidence>
<dbReference type="EMBL" id="CAEZVB010000001">
    <property type="protein sequence ID" value="CAB4611634.1"/>
    <property type="molecule type" value="Genomic_DNA"/>
</dbReference>
<dbReference type="Pfam" id="PF13335">
    <property type="entry name" value="Mg_chelatase_C"/>
    <property type="match status" value="1"/>
</dbReference>
<feature type="domain" description="AAA+ ATPase" evidence="4">
    <location>
        <begin position="210"/>
        <end position="395"/>
    </location>
</feature>
<evidence type="ECO:0000256" key="2">
    <source>
        <dbReference type="ARBA" id="ARBA00022741"/>
    </source>
</evidence>
<dbReference type="InterPro" id="IPR001208">
    <property type="entry name" value="MCM_dom"/>
</dbReference>
<dbReference type="GO" id="GO:0005524">
    <property type="term" value="F:ATP binding"/>
    <property type="evidence" value="ECO:0007669"/>
    <property type="project" value="UniProtKB-KW"/>
</dbReference>
<dbReference type="SUPFAM" id="SSF54211">
    <property type="entry name" value="Ribosomal protein S5 domain 2-like"/>
    <property type="match status" value="1"/>
</dbReference>
<gene>
    <name evidence="5" type="ORF">UFOPK1908_00080</name>
    <name evidence="6" type="ORF">UFOPK3576_00579</name>
</gene>
<evidence type="ECO:0000256" key="3">
    <source>
        <dbReference type="ARBA" id="ARBA00022840"/>
    </source>
</evidence>
<organism evidence="5">
    <name type="scientific">freshwater metagenome</name>
    <dbReference type="NCBI Taxonomy" id="449393"/>
    <lineage>
        <taxon>unclassified sequences</taxon>
        <taxon>metagenomes</taxon>
        <taxon>ecological metagenomes</taxon>
    </lineage>
</organism>
<evidence type="ECO:0000256" key="1">
    <source>
        <dbReference type="ARBA" id="ARBA00006354"/>
    </source>
</evidence>
<comment type="similarity">
    <text evidence="1">Belongs to the Mg-chelatase subunits D/I family. ComM subfamily.</text>
</comment>
<dbReference type="InterPro" id="IPR045006">
    <property type="entry name" value="CHLI-like"/>
</dbReference>
<proteinExistence type="inferred from homology"/>
<dbReference type="SUPFAM" id="SSF52540">
    <property type="entry name" value="P-loop containing nucleoside triphosphate hydrolases"/>
    <property type="match status" value="1"/>
</dbReference>
<dbReference type="InterPro" id="IPR027417">
    <property type="entry name" value="P-loop_NTPase"/>
</dbReference>
<dbReference type="GO" id="GO:0003677">
    <property type="term" value="F:DNA binding"/>
    <property type="evidence" value="ECO:0007669"/>
    <property type="project" value="InterPro"/>
</dbReference>
<dbReference type="PANTHER" id="PTHR32039">
    <property type="entry name" value="MAGNESIUM-CHELATASE SUBUNIT CHLI"/>
    <property type="match status" value="1"/>
</dbReference>
<evidence type="ECO:0000313" key="6">
    <source>
        <dbReference type="EMBL" id="CAB4903004.1"/>
    </source>
</evidence>
<protein>
    <submittedName>
        <fullName evidence="5">Unannotated protein</fullName>
    </submittedName>
</protein>
<dbReference type="Gene3D" id="3.40.50.300">
    <property type="entry name" value="P-loop containing nucleotide triphosphate hydrolases"/>
    <property type="match status" value="1"/>
</dbReference>